<accession>A0A9X7QNE5</accession>
<comment type="function">
    <text evidence="2">Endonuclease that specifically degrades the RNA of RNA-DNA hybrids.</text>
</comment>
<evidence type="ECO:0000256" key="3">
    <source>
        <dbReference type="ARBA" id="ARBA00005300"/>
    </source>
</evidence>
<evidence type="ECO:0000256" key="7">
    <source>
        <dbReference type="ARBA" id="ARBA00022723"/>
    </source>
</evidence>
<evidence type="ECO:0000256" key="5">
    <source>
        <dbReference type="ARBA" id="ARBA00017721"/>
    </source>
</evidence>
<keyword evidence="10" id="KW-0460">Magnesium</keyword>
<evidence type="ECO:0000256" key="4">
    <source>
        <dbReference type="ARBA" id="ARBA00012180"/>
    </source>
</evidence>
<comment type="similarity">
    <text evidence="3">Belongs to the RNase H family.</text>
</comment>
<keyword evidence="8" id="KW-0255">Endonuclease</keyword>
<dbReference type="Proteomes" id="UP000321735">
    <property type="component" value="Chromosome"/>
</dbReference>
<organism evidence="12 13">
    <name type="scientific">Bacillus cereus</name>
    <dbReference type="NCBI Taxonomy" id="1396"/>
    <lineage>
        <taxon>Bacteria</taxon>
        <taxon>Bacillati</taxon>
        <taxon>Bacillota</taxon>
        <taxon>Bacilli</taxon>
        <taxon>Bacillales</taxon>
        <taxon>Bacillaceae</taxon>
        <taxon>Bacillus</taxon>
        <taxon>Bacillus cereus group</taxon>
    </lineage>
</organism>
<evidence type="ECO:0000259" key="11">
    <source>
        <dbReference type="Pfam" id="PF01693"/>
    </source>
</evidence>
<protein>
    <recommendedName>
        <fullName evidence="5">Ribonuclease H</fullName>
        <ecNumber evidence="4">3.1.26.4</ecNumber>
    </recommendedName>
</protein>
<feature type="domain" description="Ribonuclease H1 N-terminal" evidence="11">
    <location>
        <begin position="4"/>
        <end position="45"/>
    </location>
</feature>
<dbReference type="InterPro" id="IPR009027">
    <property type="entry name" value="Ribosomal_bL9/RNase_H1_N"/>
</dbReference>
<dbReference type="FunFam" id="3.40.970.10:FF:000002">
    <property type="entry name" value="Ribonuclease H"/>
    <property type="match status" value="1"/>
</dbReference>
<gene>
    <name evidence="12" type="ORF">D0437_33345</name>
</gene>
<dbReference type="InterPro" id="IPR011320">
    <property type="entry name" value="RNase_H1_N"/>
</dbReference>
<dbReference type="RefSeq" id="WP_208743223.1">
    <property type="nucleotide sequence ID" value="NZ_CP031778.1"/>
</dbReference>
<dbReference type="GO" id="GO:0046872">
    <property type="term" value="F:metal ion binding"/>
    <property type="evidence" value="ECO:0007669"/>
    <property type="project" value="UniProtKB-KW"/>
</dbReference>
<dbReference type="GO" id="GO:0004523">
    <property type="term" value="F:RNA-DNA hybrid ribonuclease activity"/>
    <property type="evidence" value="ECO:0007669"/>
    <property type="project" value="UniProtKB-EC"/>
</dbReference>
<feature type="non-terminal residue" evidence="12">
    <location>
        <position position="45"/>
    </location>
</feature>
<evidence type="ECO:0000256" key="2">
    <source>
        <dbReference type="ARBA" id="ARBA00004065"/>
    </source>
</evidence>
<evidence type="ECO:0000313" key="12">
    <source>
        <dbReference type="EMBL" id="QDZ77515.1"/>
    </source>
</evidence>
<evidence type="ECO:0000256" key="8">
    <source>
        <dbReference type="ARBA" id="ARBA00022759"/>
    </source>
</evidence>
<dbReference type="AlphaFoldDB" id="A0A9X7QNE5"/>
<evidence type="ECO:0000256" key="9">
    <source>
        <dbReference type="ARBA" id="ARBA00022801"/>
    </source>
</evidence>
<dbReference type="InterPro" id="IPR037056">
    <property type="entry name" value="RNase_H1_N_sf"/>
</dbReference>
<evidence type="ECO:0000256" key="1">
    <source>
        <dbReference type="ARBA" id="ARBA00001946"/>
    </source>
</evidence>
<reference evidence="12 13" key="1">
    <citation type="journal article" date="2019" name="Ecotoxicol. Environ. Saf.">
        <title>Microbial characterization of heavy metal resistant bacterial strains isolated from an electroplating wastewater treatment plant.</title>
        <authorList>
            <person name="Cai X."/>
            <person name="Zheng X."/>
            <person name="Zhang D."/>
            <person name="Iqbal W."/>
            <person name="Liu C."/>
            <person name="Yang B."/>
            <person name="Zhao X."/>
            <person name="Lu X."/>
            <person name="Mao Y."/>
        </authorList>
    </citation>
    <scope>NUCLEOTIDE SEQUENCE [LARGE SCALE GENOMIC DNA]</scope>
    <source>
        <strain evidence="12 13">Co1-1</strain>
    </source>
</reference>
<evidence type="ECO:0000256" key="6">
    <source>
        <dbReference type="ARBA" id="ARBA00022722"/>
    </source>
</evidence>
<proteinExistence type="inferred from homology"/>
<dbReference type="Gene3D" id="3.40.970.10">
    <property type="entry name" value="Ribonuclease H1, N-terminal domain"/>
    <property type="match status" value="1"/>
</dbReference>
<evidence type="ECO:0000256" key="10">
    <source>
        <dbReference type="ARBA" id="ARBA00022842"/>
    </source>
</evidence>
<keyword evidence="7" id="KW-0479">Metal-binding</keyword>
<dbReference type="Pfam" id="PF01693">
    <property type="entry name" value="Cauli_VI"/>
    <property type="match status" value="1"/>
</dbReference>
<name>A0A9X7QNE5_BACCE</name>
<dbReference type="EC" id="3.1.26.4" evidence="4"/>
<comment type="cofactor">
    <cofactor evidence="1">
        <name>Mg(2+)</name>
        <dbReference type="ChEBI" id="CHEBI:18420"/>
    </cofactor>
</comment>
<dbReference type="EMBL" id="CP031778">
    <property type="protein sequence ID" value="QDZ77515.1"/>
    <property type="molecule type" value="Genomic_DNA"/>
</dbReference>
<evidence type="ECO:0000313" key="13">
    <source>
        <dbReference type="Proteomes" id="UP000321735"/>
    </source>
</evidence>
<sequence>MKKKVYAVRKGRETGIFYSWKECETHVKGYSGAQYRSFPSKKEAQ</sequence>
<dbReference type="SUPFAM" id="SSF55658">
    <property type="entry name" value="L9 N-domain-like"/>
    <property type="match status" value="1"/>
</dbReference>
<keyword evidence="9" id="KW-0378">Hydrolase</keyword>
<keyword evidence="6" id="KW-0540">Nuclease</keyword>